<protein>
    <recommendedName>
        <fullName evidence="4">Bacterial transcriptional activator domain-containing protein</fullName>
    </recommendedName>
</protein>
<keyword evidence="3" id="KW-0802">TPR repeat</keyword>
<dbReference type="InterPro" id="IPR019734">
    <property type="entry name" value="TPR_rpt"/>
</dbReference>
<dbReference type="EMBL" id="SMRT01000016">
    <property type="protein sequence ID" value="TDF93452.1"/>
    <property type="molecule type" value="Genomic_DNA"/>
</dbReference>
<dbReference type="InterPro" id="IPR051677">
    <property type="entry name" value="AfsR-DnrI-RedD_regulator"/>
</dbReference>
<dbReference type="InterPro" id="IPR016032">
    <property type="entry name" value="Sig_transdc_resp-reg_C-effctor"/>
</dbReference>
<dbReference type="Proteomes" id="UP000295636">
    <property type="component" value="Unassembled WGS sequence"/>
</dbReference>
<dbReference type="SUPFAM" id="SSF48452">
    <property type="entry name" value="TPR-like"/>
    <property type="match status" value="1"/>
</dbReference>
<dbReference type="OrthoDB" id="2518435at2"/>
<gene>
    <name evidence="5" type="ORF">E1757_26305</name>
</gene>
<evidence type="ECO:0000256" key="1">
    <source>
        <dbReference type="ARBA" id="ARBA00023015"/>
    </source>
</evidence>
<evidence type="ECO:0000259" key="4">
    <source>
        <dbReference type="SMART" id="SM01043"/>
    </source>
</evidence>
<name>A0A4R5KER3_9BACL</name>
<organism evidence="5 6">
    <name type="scientific">Paenibacillus piri</name>
    <dbReference type="NCBI Taxonomy" id="2547395"/>
    <lineage>
        <taxon>Bacteria</taxon>
        <taxon>Bacillati</taxon>
        <taxon>Bacillota</taxon>
        <taxon>Bacilli</taxon>
        <taxon>Bacillales</taxon>
        <taxon>Paenibacillaceae</taxon>
        <taxon>Paenibacillus</taxon>
    </lineage>
</organism>
<dbReference type="SMART" id="SM01043">
    <property type="entry name" value="BTAD"/>
    <property type="match status" value="1"/>
</dbReference>
<accession>A0A4R5KER3</accession>
<keyword evidence="2" id="KW-0804">Transcription</keyword>
<keyword evidence="1" id="KW-0805">Transcription regulation</keyword>
<dbReference type="SUPFAM" id="SSF46894">
    <property type="entry name" value="C-terminal effector domain of the bipartite response regulators"/>
    <property type="match status" value="1"/>
</dbReference>
<evidence type="ECO:0000256" key="3">
    <source>
        <dbReference type="PROSITE-ProRule" id="PRU00339"/>
    </source>
</evidence>
<dbReference type="PANTHER" id="PTHR35807">
    <property type="entry name" value="TRANSCRIPTIONAL REGULATOR REDD-RELATED"/>
    <property type="match status" value="1"/>
</dbReference>
<dbReference type="PROSITE" id="PS50005">
    <property type="entry name" value="TPR"/>
    <property type="match status" value="1"/>
</dbReference>
<reference evidence="5 6" key="1">
    <citation type="submission" date="2019-03" db="EMBL/GenBank/DDBJ databases">
        <title>This is whole genome sequence of Paenibacillus sp MS74 strain.</title>
        <authorList>
            <person name="Trinh H.N."/>
        </authorList>
    </citation>
    <scope>NUCLEOTIDE SEQUENCE [LARGE SCALE GENOMIC DNA]</scope>
    <source>
        <strain evidence="5 6">MS74</strain>
    </source>
</reference>
<dbReference type="Gene3D" id="1.10.10.10">
    <property type="entry name" value="Winged helix-like DNA-binding domain superfamily/Winged helix DNA-binding domain"/>
    <property type="match status" value="1"/>
</dbReference>
<evidence type="ECO:0000313" key="6">
    <source>
        <dbReference type="Proteomes" id="UP000295636"/>
    </source>
</evidence>
<dbReference type="Gene3D" id="1.25.40.10">
    <property type="entry name" value="Tetratricopeptide repeat domain"/>
    <property type="match status" value="1"/>
</dbReference>
<evidence type="ECO:0000313" key="5">
    <source>
        <dbReference type="EMBL" id="TDF93452.1"/>
    </source>
</evidence>
<feature type="domain" description="Bacterial transcriptional activator" evidence="4">
    <location>
        <begin position="449"/>
        <end position="572"/>
    </location>
</feature>
<dbReference type="InterPro" id="IPR011990">
    <property type="entry name" value="TPR-like_helical_dom_sf"/>
</dbReference>
<dbReference type="AlphaFoldDB" id="A0A4R5KER3"/>
<proteinExistence type="predicted"/>
<feature type="repeat" description="TPR" evidence="3">
    <location>
        <begin position="508"/>
        <end position="541"/>
    </location>
</feature>
<dbReference type="GO" id="GO:0003677">
    <property type="term" value="F:DNA binding"/>
    <property type="evidence" value="ECO:0007669"/>
    <property type="project" value="InterPro"/>
</dbReference>
<dbReference type="InterPro" id="IPR036388">
    <property type="entry name" value="WH-like_DNA-bd_sf"/>
</dbReference>
<dbReference type="Pfam" id="PF03704">
    <property type="entry name" value="BTAD"/>
    <property type="match status" value="1"/>
</dbReference>
<comment type="caution">
    <text evidence="5">The sequence shown here is derived from an EMBL/GenBank/DDBJ whole genome shotgun (WGS) entry which is preliminary data.</text>
</comment>
<sequence length="590" mass="68338">MIPPDSNVTLSQSEPNDEYNVFHIESAIMAGGFVGEEELARIPALHLQRSPLLLKLRGEQLLRRGALVEAREVLLSAVQGFARQTYQTMLLDTLAPLAVVYLRLTEWQDAKTVLQFLKEESIRRESPISGRVLQSLAWGCYLIDETGWEESYTRQAWEQYKQDGDHQGIVETGLDLLLYWGSEMSARERERLYYFAEQKAMVNPVYRPLQQLASALISSSRQQWEQATAVLDALDTSGMSYHHAALCLVRRLEFDLKAGLAADPGKWDELEHIRILYGGDLFVQFQLAQLQYKRAERQGESELAEALLYKLMSWQELTRHPGQADWLQWVQMKKEKQSAEGEDGNGWEICCIGTMTFRRGETEIKDLKWKRKKALELFIYLLIQPGYATPKEQIMEILLGQGYADKMNNQLYVILHQLKQTLKQELQAEPNVIVKDGIIRLHKGLIQSLDVEQYRLLINEGDQLWSKSPALAVICYERAYELYGEFMPEIRYIDWVDAFRESLLEMQTAVLRKLAHYYRDAGQYVQAEAFFARWIELSPVDEVGYQEFMEHLVARGRKQEARRVRRKWEKLVGDEQEASSPLVLDQPFSI</sequence>
<dbReference type="InterPro" id="IPR005158">
    <property type="entry name" value="BTAD"/>
</dbReference>
<dbReference type="GO" id="GO:0006355">
    <property type="term" value="P:regulation of DNA-templated transcription"/>
    <property type="evidence" value="ECO:0007669"/>
    <property type="project" value="InterPro"/>
</dbReference>
<evidence type="ECO:0000256" key="2">
    <source>
        <dbReference type="ARBA" id="ARBA00023163"/>
    </source>
</evidence>
<keyword evidence="6" id="KW-1185">Reference proteome</keyword>